<feature type="transmembrane region" description="Helical" evidence="1">
    <location>
        <begin position="12"/>
        <end position="32"/>
    </location>
</feature>
<dbReference type="RefSeq" id="WP_200390623.1">
    <property type="nucleotide sequence ID" value="NZ_JAENIO010000006.1"/>
</dbReference>
<evidence type="ECO:0000256" key="1">
    <source>
        <dbReference type="SAM" id="Phobius"/>
    </source>
</evidence>
<dbReference type="AlphaFoldDB" id="A0A934RS14"/>
<protein>
    <submittedName>
        <fullName evidence="2">Uncharacterized protein</fullName>
    </submittedName>
</protein>
<keyword evidence="1" id="KW-0812">Transmembrane</keyword>
<evidence type="ECO:0000313" key="3">
    <source>
        <dbReference type="Proteomes" id="UP000604083"/>
    </source>
</evidence>
<accession>A0A934RS14</accession>
<keyword evidence="1" id="KW-1133">Transmembrane helix</keyword>
<proteinExistence type="predicted"/>
<comment type="caution">
    <text evidence="2">The sequence shown here is derived from an EMBL/GenBank/DDBJ whole genome shotgun (WGS) entry which is preliminary data.</text>
</comment>
<sequence>MSAHPHHIPLNILFLTVAGCVLLACGLFASYLQISKEEGRAQVNKKTLAWSTFLFLLCQVVVIPLVIFAMSLGCQAFL</sequence>
<name>A0A934RS14_9BACT</name>
<keyword evidence="1" id="KW-0472">Membrane</keyword>
<keyword evidence="3" id="KW-1185">Reference proteome</keyword>
<dbReference type="EMBL" id="JAENIO010000006">
    <property type="protein sequence ID" value="MBK1833190.1"/>
    <property type="molecule type" value="Genomic_DNA"/>
</dbReference>
<reference evidence="2" key="1">
    <citation type="submission" date="2021-01" db="EMBL/GenBank/DDBJ databases">
        <title>Modified the classification status of verrucomicrobia.</title>
        <authorList>
            <person name="Feng X."/>
        </authorList>
    </citation>
    <scope>NUCLEOTIDE SEQUENCE</scope>
    <source>
        <strain evidence="2">KCTC 12986</strain>
    </source>
</reference>
<gene>
    <name evidence="2" type="ORF">JIN78_03880</name>
</gene>
<feature type="transmembrane region" description="Helical" evidence="1">
    <location>
        <begin position="53"/>
        <end position="72"/>
    </location>
</feature>
<evidence type="ECO:0000313" key="2">
    <source>
        <dbReference type="EMBL" id="MBK1833190.1"/>
    </source>
</evidence>
<dbReference type="Proteomes" id="UP000604083">
    <property type="component" value="Unassembled WGS sequence"/>
</dbReference>
<organism evidence="2 3">
    <name type="scientific">Roseibacillus ishigakijimensis</name>
    <dbReference type="NCBI Taxonomy" id="454146"/>
    <lineage>
        <taxon>Bacteria</taxon>
        <taxon>Pseudomonadati</taxon>
        <taxon>Verrucomicrobiota</taxon>
        <taxon>Verrucomicrobiia</taxon>
        <taxon>Verrucomicrobiales</taxon>
        <taxon>Verrucomicrobiaceae</taxon>
        <taxon>Roseibacillus</taxon>
    </lineage>
</organism>